<feature type="compositionally biased region" description="Basic and acidic residues" evidence="4">
    <location>
        <begin position="21"/>
        <end position="43"/>
    </location>
</feature>
<organism evidence="5 6">
    <name type="scientific">Immersiella caudata</name>
    <dbReference type="NCBI Taxonomy" id="314043"/>
    <lineage>
        <taxon>Eukaryota</taxon>
        <taxon>Fungi</taxon>
        <taxon>Dikarya</taxon>
        <taxon>Ascomycota</taxon>
        <taxon>Pezizomycotina</taxon>
        <taxon>Sordariomycetes</taxon>
        <taxon>Sordariomycetidae</taxon>
        <taxon>Sordariales</taxon>
        <taxon>Lasiosphaeriaceae</taxon>
        <taxon>Immersiella</taxon>
    </lineage>
</organism>
<evidence type="ECO:0000256" key="2">
    <source>
        <dbReference type="ARBA" id="ARBA00009265"/>
    </source>
</evidence>
<feature type="region of interest" description="Disordered" evidence="4">
    <location>
        <begin position="1"/>
        <end position="90"/>
    </location>
</feature>
<feature type="compositionally biased region" description="Low complexity" evidence="4">
    <location>
        <begin position="231"/>
        <end position="241"/>
    </location>
</feature>
<proteinExistence type="inferred from homology"/>
<dbReference type="PANTHER" id="PTHR13471:SF0">
    <property type="entry name" value="NUCLEAR EXOSOME REGULATOR NRDE2"/>
    <property type="match status" value="1"/>
</dbReference>
<protein>
    <submittedName>
        <fullName evidence="5">NRDE-2, necessary for RNA interference-domain-containing protein</fullName>
    </submittedName>
</protein>
<comment type="similarity">
    <text evidence="2">Belongs to the NRDE2 family.</text>
</comment>
<evidence type="ECO:0000256" key="4">
    <source>
        <dbReference type="SAM" id="MobiDB-lite"/>
    </source>
</evidence>
<evidence type="ECO:0000313" key="5">
    <source>
        <dbReference type="EMBL" id="KAK0623244.1"/>
    </source>
</evidence>
<sequence>MSSRDAEKRRPVPKFASFKPKPADAELEPKPRKQSEEHEERTPRRPHRQHESRREQEPIRDRDRRHRHERSGDRNGEARHDEAKVAAAGSSNKIYYFDKRGDPLILRYGSNDRGKVPSYRRFGAGRLMGADGGLIEIHHDGPYTKFTIRNHHRDAGSVFRDKKALSAIAVANSSKPDKFLASSKSTTAQPIALEDFIPLGPSRKRKRGEDEPNSLPDYRNIHQNSNEDTSDSGSDSDVASSPDEDADTKMSTTKKQSLQLSRQVKTHPEDTDSWIQLVELQDALFRENRSTPANSTADEAKGLAELKLSLYEEALAHASKPQDRDRLLLGLLREGTRAWDPKTQAKRWQEARKYGDSFALWRERLNFEVSQVTTCGFEDLKMSLTERLRLLRKKLQETILSAEEEKISELCSQLTYVFLRLTRFLYDSGYTELAAAAWQAELEMTFCRPCDLFEAGEDAALSSFSDFWESEIPRMGEEGAKGWRHFGDLGGMADPPDPKPARPFEPQTTRDRFKAWASVELQKAAESHAPARTLDEGTEADPFRVVMFSDIKDFPVWFPTKALSRVGPQLLDAFLLFCRLPTARLSSGLIDDARNDPFVAGRSEAFEIDLSGRAVDGVDESTKVPQFRHQGGSLALCQDVLFPRLAWFRYLDNWRRMGQPQIQNSWVLGTLKQLVKGCGQEQLSEYYLAAAWVNETGSARKIAKGLLKYSSSLRLYSAYALIEHANGNLEISEKVLSAATNQEPPQPTARQILFNTWAWIHLEVNEKQTALSRLCLSVDRSLGTSPTAPPIILKARAHFSNTRDYALSSQDLETAIHHAESLALLDYLSAEVSSEATSETQGNITAALSSIHSFSAELTTHKLANSLHHERLLQTTARLLYHHTTHGPYRPSYIRDQLLHFVRHFPQNTLFLTLFALFQSTIRIDDPVRATLTSHSLRPPHDSLSTRRFAVAHEARTGTAHSTRAAFEDALDSVACRGNTDMWIRYVRFCVSRKELRGMAKGVFYRALGACPMSKDVYMEAFGTLAREMKSAELRGLYETMANKGIRIHVDLKEWLERWVSEEELDRGRDKKG</sequence>
<dbReference type="Pfam" id="PF08424">
    <property type="entry name" value="NRDE-2"/>
    <property type="match status" value="1"/>
</dbReference>
<feature type="compositionally biased region" description="Polar residues" evidence="4">
    <location>
        <begin position="249"/>
        <end position="263"/>
    </location>
</feature>
<dbReference type="InterPro" id="IPR013633">
    <property type="entry name" value="NRDE-2"/>
</dbReference>
<dbReference type="Gene3D" id="1.25.40.10">
    <property type="entry name" value="Tetratricopeptide repeat domain"/>
    <property type="match status" value="1"/>
</dbReference>
<comment type="subcellular location">
    <subcellularLocation>
        <location evidence="1">Nucleus</location>
    </subcellularLocation>
</comment>
<reference evidence="5" key="1">
    <citation type="submission" date="2023-06" db="EMBL/GenBank/DDBJ databases">
        <title>Genome-scale phylogeny and comparative genomics of the fungal order Sordariales.</title>
        <authorList>
            <consortium name="Lawrence Berkeley National Laboratory"/>
            <person name="Hensen N."/>
            <person name="Bonometti L."/>
            <person name="Westerberg I."/>
            <person name="Brannstrom I.O."/>
            <person name="Guillou S."/>
            <person name="Cros-Aarteil S."/>
            <person name="Calhoun S."/>
            <person name="Haridas S."/>
            <person name="Kuo A."/>
            <person name="Mondo S."/>
            <person name="Pangilinan J."/>
            <person name="Riley R."/>
            <person name="Labutti K."/>
            <person name="Andreopoulos B."/>
            <person name="Lipzen A."/>
            <person name="Chen C."/>
            <person name="Yanf M."/>
            <person name="Daum C."/>
            <person name="Ng V."/>
            <person name="Clum A."/>
            <person name="Steindorff A."/>
            <person name="Ohm R."/>
            <person name="Martin F."/>
            <person name="Silar P."/>
            <person name="Natvig D."/>
            <person name="Lalanne C."/>
            <person name="Gautier V."/>
            <person name="Ament-Velasquez S.L."/>
            <person name="Kruys A."/>
            <person name="Hutchinson M.I."/>
            <person name="Powell A.J."/>
            <person name="Barry K."/>
            <person name="Miller A.N."/>
            <person name="Grigoriev I.V."/>
            <person name="Debuchy R."/>
            <person name="Gladieux P."/>
            <person name="Thoren M.H."/>
            <person name="Johannesson H."/>
        </authorList>
    </citation>
    <scope>NUCLEOTIDE SEQUENCE</scope>
    <source>
        <strain evidence="5">CBS 606.72</strain>
    </source>
</reference>
<evidence type="ECO:0000313" key="6">
    <source>
        <dbReference type="Proteomes" id="UP001175000"/>
    </source>
</evidence>
<dbReference type="GO" id="GO:0071013">
    <property type="term" value="C:catalytic step 2 spliceosome"/>
    <property type="evidence" value="ECO:0007669"/>
    <property type="project" value="TreeGrafter"/>
</dbReference>
<evidence type="ECO:0000256" key="1">
    <source>
        <dbReference type="ARBA" id="ARBA00004123"/>
    </source>
</evidence>
<keyword evidence="3" id="KW-0539">Nucleus</keyword>
<dbReference type="PANTHER" id="PTHR13471">
    <property type="entry name" value="TETRATRICOPEPTIDE-LIKE HELICAL"/>
    <property type="match status" value="1"/>
</dbReference>
<gene>
    <name evidence="5" type="ORF">B0T14DRAFT_425599</name>
</gene>
<feature type="region of interest" description="Disordered" evidence="4">
    <location>
        <begin position="192"/>
        <end position="270"/>
    </location>
</feature>
<comment type="caution">
    <text evidence="5">The sequence shown here is derived from an EMBL/GenBank/DDBJ whole genome shotgun (WGS) entry which is preliminary data.</text>
</comment>
<name>A0AA39WX41_9PEZI</name>
<feature type="compositionally biased region" description="Basic and acidic residues" evidence="4">
    <location>
        <begin position="1"/>
        <end position="10"/>
    </location>
</feature>
<keyword evidence="6" id="KW-1185">Reference proteome</keyword>
<dbReference type="AlphaFoldDB" id="A0AA39WX41"/>
<accession>A0AA39WX41</accession>
<dbReference type="GO" id="GO:0031048">
    <property type="term" value="P:regulatory ncRNA-mediated heterochromatin formation"/>
    <property type="evidence" value="ECO:0007669"/>
    <property type="project" value="TreeGrafter"/>
</dbReference>
<feature type="compositionally biased region" description="Basic and acidic residues" evidence="4">
    <location>
        <begin position="70"/>
        <end position="84"/>
    </location>
</feature>
<feature type="compositionally biased region" description="Basic and acidic residues" evidence="4">
    <location>
        <begin position="52"/>
        <end position="62"/>
    </location>
</feature>
<dbReference type="InterPro" id="IPR011990">
    <property type="entry name" value="TPR-like_helical_dom_sf"/>
</dbReference>
<dbReference type="Proteomes" id="UP001175000">
    <property type="component" value="Unassembled WGS sequence"/>
</dbReference>
<dbReference type="EMBL" id="JAULSU010000003">
    <property type="protein sequence ID" value="KAK0623244.1"/>
    <property type="molecule type" value="Genomic_DNA"/>
</dbReference>
<evidence type="ECO:0000256" key="3">
    <source>
        <dbReference type="ARBA" id="ARBA00023242"/>
    </source>
</evidence>
<dbReference type="GO" id="GO:1902369">
    <property type="term" value="P:negative regulation of RNA catabolic process"/>
    <property type="evidence" value="ECO:0007669"/>
    <property type="project" value="TreeGrafter"/>
</dbReference>